<dbReference type="Proteomes" id="UP000774130">
    <property type="component" value="Unassembled WGS sequence"/>
</dbReference>
<feature type="chain" id="PRO_5047173366" evidence="1">
    <location>
        <begin position="26"/>
        <end position="70"/>
    </location>
</feature>
<keyword evidence="1" id="KW-0732">Signal</keyword>
<proteinExistence type="predicted"/>
<evidence type="ECO:0000313" key="2">
    <source>
        <dbReference type="EMBL" id="MBV7392429.1"/>
    </source>
</evidence>
<dbReference type="RefSeq" id="WP_218327634.1">
    <property type="nucleotide sequence ID" value="NZ_JAHUZB010000011.1"/>
</dbReference>
<name>A0ABS6THN5_9ENTE</name>
<evidence type="ECO:0000313" key="3">
    <source>
        <dbReference type="Proteomes" id="UP000774130"/>
    </source>
</evidence>
<comment type="caution">
    <text evidence="2">The sequence shown here is derived from an EMBL/GenBank/DDBJ whole genome shotgun (WGS) entry which is preliminary data.</text>
</comment>
<accession>A0ABS6THN5</accession>
<gene>
    <name evidence="2" type="ORF">KUA55_17365</name>
</gene>
<reference evidence="2 3" key="1">
    <citation type="submission" date="2021-06" db="EMBL/GenBank/DDBJ databases">
        <title>Enterococcus alishanensis sp. nov., a novel lactic acid bacterium isolated from fresh coffee beans.</title>
        <authorList>
            <person name="Chen Y.-S."/>
        </authorList>
    </citation>
    <scope>NUCLEOTIDE SEQUENCE [LARGE SCALE GENOMIC DNA]</scope>
    <source>
        <strain evidence="2 3">ALS3</strain>
    </source>
</reference>
<keyword evidence="3" id="KW-1185">Reference proteome</keyword>
<feature type="signal peptide" evidence="1">
    <location>
        <begin position="1"/>
        <end position="25"/>
    </location>
</feature>
<feature type="non-terminal residue" evidence="2">
    <location>
        <position position="70"/>
    </location>
</feature>
<evidence type="ECO:0000256" key="1">
    <source>
        <dbReference type="SAM" id="SignalP"/>
    </source>
</evidence>
<dbReference type="EMBL" id="JAHUZB010000011">
    <property type="protein sequence ID" value="MBV7392429.1"/>
    <property type="molecule type" value="Genomic_DNA"/>
</dbReference>
<sequence>MKKRYLFSLLLLAIMLFLFPKISNAEVMTSTWGTAPISFDTDTQTMTVDSGELSNSGYPVDIFNQTKKIV</sequence>
<protein>
    <submittedName>
        <fullName evidence="2">Uncharacterized protein</fullName>
    </submittedName>
</protein>
<organism evidence="2 3">
    <name type="scientific">Enterococcus alishanensis</name>
    <dbReference type="NCBI Taxonomy" id="1303817"/>
    <lineage>
        <taxon>Bacteria</taxon>
        <taxon>Bacillati</taxon>
        <taxon>Bacillota</taxon>
        <taxon>Bacilli</taxon>
        <taxon>Lactobacillales</taxon>
        <taxon>Enterococcaceae</taxon>
        <taxon>Enterococcus</taxon>
    </lineage>
</organism>